<evidence type="ECO:0000313" key="1">
    <source>
        <dbReference type="EMBL" id="MDP1420265.1"/>
    </source>
</evidence>
<dbReference type="RefSeq" id="WP_305161446.1">
    <property type="nucleotide sequence ID" value="NZ_JAUUTP010000021.1"/>
</dbReference>
<dbReference type="AlphaFoldDB" id="A0AA90NUA2"/>
<dbReference type="SUPFAM" id="SSF48371">
    <property type="entry name" value="ARM repeat"/>
    <property type="match status" value="1"/>
</dbReference>
<protein>
    <submittedName>
        <fullName evidence="1">Uncharacterized protein</fullName>
    </submittedName>
</protein>
<dbReference type="InterPro" id="IPR016024">
    <property type="entry name" value="ARM-type_fold"/>
</dbReference>
<accession>A0AA90NUA2</accession>
<proteinExistence type="predicted"/>
<gene>
    <name evidence="1" type="ORF">Q8G35_18205</name>
</gene>
<dbReference type="EMBL" id="JAUUTP010000021">
    <property type="protein sequence ID" value="MDP1420265.1"/>
    <property type="molecule type" value="Genomic_DNA"/>
</dbReference>
<sequence length="1230" mass="140764">MWTIDALDVIHLGRSPGGDRFTKFVDELIRAQSFLDGRPTAAIHTNLRTNIGDKGVDTKVDNFVPHSKNLWLEGPSIMQYKASGYSGGERDFRTEINKPYAKQCILEGVAYRFCVCDSMPATTKADWEESLNLLVKGINPDSPRAYVITADDLAAWANKFPSIILKFFRPVATNIVIHMDAWGTSIRSLTPEYTVVPEWEGVTKQIQTMLNFSVETPDVLLTVQGEAGVGKTRLVFESIVALPEASSLVVYTSDENLAIQAATMMINDPDITSILVADECSLQVRQNLKSILRGHSNRIRVIAIDNTGERPSDLAYQFWLEKMAPELLISVLEKNYQFVPKERLQIYARLSGGFVRLAADLCLNDTRIADEGHVGAGLPNIRDYYMSRLSFEDRKVIEAISLLSKVGYKQDVKEEMQFLSTLLGLNQQVVIETARRLHDVPGFVALAGRYMYVTPELIGQVAFDEAYKRWIEEPDEFLANIPENLLQSFLTRVAWSGREEVRRKIGGYFRKWIATLPPTKLAELKTVDQIEELVESDPVTFLPMLRYLVEQASEKELLNITGEGAGRWGPRRSLVWLSERLAGFSEHFNDAEAILRHLALMETEPSISNNATETWKSLFRISLSGTSLPFKRRISVLKNYIFSEDIDTSDLAIKALSELFRGSNTRLVGNPIVAGRIVPEQWEPKDFNEYKECLNESIELLIEMRLKQSDDRYIRSALEIGLQNISLLSRFGQDEKLRLLFTSNWEEYISRSDVIKAIEEFIEFECDNKNQEVDCEKARNWLEEIKPNDLAGRLKTLAGFDNWHYSLLNREDIWNEELVKLCQELIQEPSILKQNLTWLFSKEAKSSYHLGVELGKLDNKMDFLDSLIKAAVEFKETSLTKGYLTSIISLQEDYIQYINEVFDKIQNEYPVIAHELYIVGGDKTRAFERSIQLFDQGKLLPMHLSTFLYGIGGRGLTSNETIIILDRLLPNVYKGDELATRVLFSLIFKSLWKNKKPIEKEQLNHDLEKLVWKIVDTVEPTNSHSVYEWERILNCLLNINPERAIWILCNFIGNEDYLLDKHASSLLATIAEDYSNVVINILGQALLNEKRSMKFFIRKYDDLIQSIRPEDIISWVEENGVKAAEVLARHLPLPYIDNESLKPTIPPLTEYILSKFEGEKRVFNEFLAGAHSFQMYSGDIAAQLENQAEIAKKFLDSKIKPIREWALHEIESSEYQAKQWLIRKEENDLK</sequence>
<evidence type="ECO:0000313" key="2">
    <source>
        <dbReference type="Proteomes" id="UP001178277"/>
    </source>
</evidence>
<comment type="caution">
    <text evidence="1">The sequence shown here is derived from an EMBL/GenBank/DDBJ whole genome shotgun (WGS) entry which is preliminary data.</text>
</comment>
<organism evidence="1 2">
    <name type="scientific">Peribacillus simplex</name>
    <dbReference type="NCBI Taxonomy" id="1478"/>
    <lineage>
        <taxon>Bacteria</taxon>
        <taxon>Bacillati</taxon>
        <taxon>Bacillota</taxon>
        <taxon>Bacilli</taxon>
        <taxon>Bacillales</taxon>
        <taxon>Bacillaceae</taxon>
        <taxon>Peribacillus</taxon>
    </lineage>
</organism>
<reference evidence="1" key="1">
    <citation type="submission" date="2023-07" db="EMBL/GenBank/DDBJ databases">
        <title>Murine gut Bacillus species.</title>
        <authorList>
            <person name="Gutman E."/>
            <person name="Hashuel R."/>
            <person name="Litvak Y."/>
        </authorList>
    </citation>
    <scope>NUCLEOTIDE SEQUENCE</scope>
    <source>
        <strain evidence="1">RU283</strain>
    </source>
</reference>
<dbReference type="Proteomes" id="UP001178277">
    <property type="component" value="Unassembled WGS sequence"/>
</dbReference>
<name>A0AA90NUA2_9BACI</name>